<evidence type="ECO:0000313" key="2">
    <source>
        <dbReference type="Proteomes" id="UP000015525"/>
    </source>
</evidence>
<sequence>MTRRKRVWATQPQPFNERAHPIVADVIDAAERWLIRNGVCEPQQTDEYLTMAYVKECGQFLEHGCYTENEGRIAADLFLARLSNAGTKALRERYHRNYDLCALQLHWHTPYYFQDYHRILRLTYIHLLRTLEGIDEIDRNGVLKLAARNLPGVRTDINRERRRRGATEDRLLIADGELSRSMAHFYGSNLVELKIITNRPKS</sequence>
<evidence type="ECO:0000313" key="1">
    <source>
        <dbReference type="EMBL" id="EQB07808.1"/>
    </source>
</evidence>
<proteinExistence type="predicted"/>
<accession>T0H6T5</accession>
<dbReference type="EMBL" id="ATHO01000076">
    <property type="protein sequence ID" value="EQB07808.1"/>
    <property type="molecule type" value="Genomic_DNA"/>
</dbReference>
<name>T0H6T5_9SPHN</name>
<dbReference type="AlphaFoldDB" id="T0H6T5"/>
<dbReference type="Proteomes" id="UP000015525">
    <property type="component" value="Unassembled WGS sequence"/>
</dbReference>
<gene>
    <name evidence="1" type="ORF">L288_09365</name>
</gene>
<keyword evidence="2" id="KW-1185">Reference proteome</keyword>
<organism evidence="1 2">
    <name type="scientific">Sphingobium quisquiliarum P25</name>
    <dbReference type="NCBI Taxonomy" id="1329909"/>
    <lineage>
        <taxon>Bacteria</taxon>
        <taxon>Pseudomonadati</taxon>
        <taxon>Pseudomonadota</taxon>
        <taxon>Alphaproteobacteria</taxon>
        <taxon>Sphingomonadales</taxon>
        <taxon>Sphingomonadaceae</taxon>
        <taxon>Sphingobium</taxon>
    </lineage>
</organism>
<dbReference type="RefSeq" id="WP_021238139.1">
    <property type="nucleotide sequence ID" value="NZ_ATHO01000076.1"/>
</dbReference>
<comment type="caution">
    <text evidence="1">The sequence shown here is derived from an EMBL/GenBank/DDBJ whole genome shotgun (WGS) entry which is preliminary data.</text>
</comment>
<protein>
    <submittedName>
        <fullName evidence="1">Uncharacterized protein</fullName>
    </submittedName>
</protein>
<reference evidence="1 2" key="1">
    <citation type="journal article" date="2013" name="Genome Announc.">
        <title>Draft Genome Sequence of Sphingobium quisquiliarum Strain P25T, a Novel Hexachlorocyclohexane (HCH)-Degrading Bacterium Isolated from an HCH Dumpsite.</title>
        <authorList>
            <person name="Kumar Singh A."/>
            <person name="Sangwan N."/>
            <person name="Sharma A."/>
            <person name="Gupta V."/>
            <person name="Khurana J.P."/>
            <person name="Lal R."/>
        </authorList>
    </citation>
    <scope>NUCLEOTIDE SEQUENCE [LARGE SCALE GENOMIC DNA]</scope>
    <source>
        <strain evidence="1 2">P25</strain>
    </source>
</reference>